<reference evidence="1 2" key="1">
    <citation type="submission" date="2022-10" db="EMBL/GenBank/DDBJ databases">
        <title>Luteolibacter arcticus strain CCTCC AB 2014275, whole genome shotgun sequencing project.</title>
        <authorList>
            <person name="Zhao G."/>
            <person name="Shen L."/>
        </authorList>
    </citation>
    <scope>NUCLEOTIDE SEQUENCE [LARGE SCALE GENOMIC DNA]</scope>
    <source>
        <strain evidence="1 2">CCTCC AB 2014275</strain>
    </source>
</reference>
<proteinExistence type="predicted"/>
<keyword evidence="2" id="KW-1185">Reference proteome</keyword>
<dbReference type="EMBL" id="JAPDDT010000003">
    <property type="protein sequence ID" value="MCW1922862.1"/>
    <property type="molecule type" value="Genomic_DNA"/>
</dbReference>
<evidence type="ECO:0008006" key="3">
    <source>
        <dbReference type="Google" id="ProtNLM"/>
    </source>
</evidence>
<name>A0ABT3GGX1_9BACT</name>
<comment type="caution">
    <text evidence="1">The sequence shown here is derived from an EMBL/GenBank/DDBJ whole genome shotgun (WGS) entry which is preliminary data.</text>
</comment>
<sequence>MKRTTLILDEACMDGVRQLAHQQGRPMSQVVNELLADGLLRQRDRPSRTFELPRFDMGRPGVNLADRDALESVMES</sequence>
<protein>
    <recommendedName>
        <fullName evidence="3">CopG family transcriptional regulator</fullName>
    </recommendedName>
</protein>
<evidence type="ECO:0000313" key="1">
    <source>
        <dbReference type="EMBL" id="MCW1922862.1"/>
    </source>
</evidence>
<gene>
    <name evidence="1" type="ORF">OKA05_09895</name>
</gene>
<evidence type="ECO:0000313" key="2">
    <source>
        <dbReference type="Proteomes" id="UP001320876"/>
    </source>
</evidence>
<accession>A0ABT3GGX1</accession>
<dbReference type="RefSeq" id="WP_264486968.1">
    <property type="nucleotide sequence ID" value="NZ_JAPDDT010000003.1"/>
</dbReference>
<dbReference type="Proteomes" id="UP001320876">
    <property type="component" value="Unassembled WGS sequence"/>
</dbReference>
<organism evidence="1 2">
    <name type="scientific">Luteolibacter arcticus</name>
    <dbReference type="NCBI Taxonomy" id="1581411"/>
    <lineage>
        <taxon>Bacteria</taxon>
        <taxon>Pseudomonadati</taxon>
        <taxon>Verrucomicrobiota</taxon>
        <taxon>Verrucomicrobiia</taxon>
        <taxon>Verrucomicrobiales</taxon>
        <taxon>Verrucomicrobiaceae</taxon>
        <taxon>Luteolibacter</taxon>
    </lineage>
</organism>